<dbReference type="AlphaFoldDB" id="A0A6C0BAJ1"/>
<proteinExistence type="predicted"/>
<name>A0A6C0BAJ1_9ZZZZ</name>
<evidence type="ECO:0000313" key="1">
    <source>
        <dbReference type="EMBL" id="QHS89042.1"/>
    </source>
</evidence>
<organism evidence="1">
    <name type="scientific">viral metagenome</name>
    <dbReference type="NCBI Taxonomy" id="1070528"/>
    <lineage>
        <taxon>unclassified sequences</taxon>
        <taxon>metagenomes</taxon>
        <taxon>organismal metagenomes</taxon>
    </lineage>
</organism>
<protein>
    <submittedName>
        <fullName evidence="1">Uncharacterized protein</fullName>
    </submittedName>
</protein>
<sequence>MSCCKETNNSIAIPLYSLKNKYNKLKDYNKIIIKMNIFKIKNEPKQSQFKKKEIKIDTSDSSLFPELSSYKNIENQNQNQNQICLDFLSASNTVSENKSEEEEEKIILKPGWVLLTKNKTDNTTQWKVSPEIEEFKLQIEINEKKEAISDMISTWQKFKREYEEIYGEEAYIYNYTKNSLSDEYDEYEYE</sequence>
<accession>A0A6C0BAJ1</accession>
<reference evidence="1" key="1">
    <citation type="journal article" date="2020" name="Nature">
        <title>Giant virus diversity and host interactions through global metagenomics.</title>
        <authorList>
            <person name="Schulz F."/>
            <person name="Roux S."/>
            <person name="Paez-Espino D."/>
            <person name="Jungbluth S."/>
            <person name="Walsh D.A."/>
            <person name="Denef V.J."/>
            <person name="McMahon K.D."/>
            <person name="Konstantinidis K.T."/>
            <person name="Eloe-Fadrosh E.A."/>
            <person name="Kyrpides N.C."/>
            <person name="Woyke T."/>
        </authorList>
    </citation>
    <scope>NUCLEOTIDE SEQUENCE</scope>
    <source>
        <strain evidence="1">GVMAG-M-3300010158-59</strain>
    </source>
</reference>
<dbReference type="EMBL" id="MN739104">
    <property type="protein sequence ID" value="QHS89042.1"/>
    <property type="molecule type" value="Genomic_DNA"/>
</dbReference>